<evidence type="ECO:0000313" key="2">
    <source>
        <dbReference type="EMBL" id="GAA3945678.1"/>
    </source>
</evidence>
<dbReference type="RefSeq" id="WP_344802202.1">
    <property type="nucleotide sequence ID" value="NZ_BAABBO010000001.1"/>
</dbReference>
<dbReference type="Proteomes" id="UP001501337">
    <property type="component" value="Unassembled WGS sequence"/>
</dbReference>
<dbReference type="SUPFAM" id="SSF53474">
    <property type="entry name" value="alpha/beta-Hydrolases"/>
    <property type="match status" value="1"/>
</dbReference>
<gene>
    <name evidence="2" type="ORF">GCM10022278_01070</name>
</gene>
<dbReference type="Pfam" id="PF12697">
    <property type="entry name" value="Abhydrolase_6"/>
    <property type="match status" value="1"/>
</dbReference>
<accession>A0ABP7NHC8</accession>
<reference evidence="3" key="1">
    <citation type="journal article" date="2019" name="Int. J. Syst. Evol. Microbiol.">
        <title>The Global Catalogue of Microorganisms (GCM) 10K type strain sequencing project: providing services to taxonomists for standard genome sequencing and annotation.</title>
        <authorList>
            <consortium name="The Broad Institute Genomics Platform"/>
            <consortium name="The Broad Institute Genome Sequencing Center for Infectious Disease"/>
            <person name="Wu L."/>
            <person name="Ma J."/>
        </authorList>
    </citation>
    <scope>NUCLEOTIDE SEQUENCE [LARGE SCALE GENOMIC DNA]</scope>
    <source>
        <strain evidence="3">JCM 17555</strain>
    </source>
</reference>
<feature type="domain" description="AB hydrolase-1" evidence="1">
    <location>
        <begin position="39"/>
        <end position="156"/>
    </location>
</feature>
<keyword evidence="2" id="KW-0378">Hydrolase</keyword>
<evidence type="ECO:0000313" key="3">
    <source>
        <dbReference type="Proteomes" id="UP001501337"/>
    </source>
</evidence>
<dbReference type="PANTHER" id="PTHR37946">
    <property type="entry name" value="SLL1969 PROTEIN"/>
    <property type="match status" value="1"/>
</dbReference>
<organism evidence="2 3">
    <name type="scientific">Allohahella marinimesophila</name>
    <dbReference type="NCBI Taxonomy" id="1054972"/>
    <lineage>
        <taxon>Bacteria</taxon>
        <taxon>Pseudomonadati</taxon>
        <taxon>Pseudomonadota</taxon>
        <taxon>Gammaproteobacteria</taxon>
        <taxon>Oceanospirillales</taxon>
        <taxon>Hahellaceae</taxon>
        <taxon>Allohahella</taxon>
    </lineage>
</organism>
<dbReference type="PROSITE" id="PS51257">
    <property type="entry name" value="PROKAR_LIPOPROTEIN"/>
    <property type="match status" value="1"/>
</dbReference>
<dbReference type="EMBL" id="BAABBO010000001">
    <property type="protein sequence ID" value="GAA3945678.1"/>
    <property type="molecule type" value="Genomic_DNA"/>
</dbReference>
<dbReference type="PANTHER" id="PTHR37946:SF1">
    <property type="entry name" value="SLL1969 PROTEIN"/>
    <property type="match status" value="1"/>
</dbReference>
<name>A0ABP7NHC8_9GAMM</name>
<comment type="caution">
    <text evidence="2">The sequence shown here is derived from an EMBL/GenBank/DDBJ whole genome shotgun (WGS) entry which is preliminary data.</text>
</comment>
<sequence>MPNRYIAVLLSGLLLIGLSACSTTLKHPEAASTARDECVVLLHGLWRNNLAMWPLEEALLAQGYTVVNLDYPSTSMPIPDLAEQYLAPAVEQCDDAVDGPTHLVSHSMGGILVRWYLQTEALHSEARVVMLSPPNQGNELAIHFRDWPLFDLFVGQAARQLSTDELGILGQLQPLRSPTGIIGGQRTRGWFSLGLLPEPNDGTVSVDSMRLPEMRDFLLVDESHVSIRGSALVHEQVIHFLSKGQFKPG</sequence>
<proteinExistence type="predicted"/>
<keyword evidence="3" id="KW-1185">Reference proteome</keyword>
<dbReference type="InterPro" id="IPR000073">
    <property type="entry name" value="AB_hydrolase_1"/>
</dbReference>
<dbReference type="GO" id="GO:0016787">
    <property type="term" value="F:hydrolase activity"/>
    <property type="evidence" value="ECO:0007669"/>
    <property type="project" value="UniProtKB-KW"/>
</dbReference>
<dbReference type="InterPro" id="IPR029058">
    <property type="entry name" value="AB_hydrolase_fold"/>
</dbReference>
<dbReference type="Gene3D" id="3.40.50.1820">
    <property type="entry name" value="alpha/beta hydrolase"/>
    <property type="match status" value="1"/>
</dbReference>
<protein>
    <submittedName>
        <fullName evidence="2">Alpha/beta fold hydrolase</fullName>
    </submittedName>
</protein>
<evidence type="ECO:0000259" key="1">
    <source>
        <dbReference type="Pfam" id="PF12697"/>
    </source>
</evidence>